<dbReference type="AlphaFoldDB" id="K4KMT0"/>
<dbReference type="eggNOG" id="ENOG50334EE">
    <property type="taxonomic scope" value="Bacteria"/>
</dbReference>
<dbReference type="OrthoDB" id="5801544at2"/>
<reference evidence="1 2" key="1">
    <citation type="journal article" date="2013" name="Genome Announc.">
        <title>Complete genome sequence of Simiduia agarivorans SA1(T), a marine bacterium able to degrade a variety of polysaccharides.</title>
        <authorList>
            <person name="Lin S.Y."/>
            <person name="Shieh W.Y."/>
            <person name="Chen J.S."/>
            <person name="Tang S.L."/>
        </authorList>
    </citation>
    <scope>NUCLEOTIDE SEQUENCE [LARGE SCALE GENOMIC DNA]</scope>
    <source>
        <strain evidence="2">DSM 21679 / JCM 13881 / BCRC 17597 / SA1</strain>
    </source>
</reference>
<proteinExistence type="predicted"/>
<dbReference type="STRING" id="1117647.M5M_11765"/>
<accession>K4KMT0</accession>
<evidence type="ECO:0000313" key="2">
    <source>
        <dbReference type="Proteomes" id="UP000000466"/>
    </source>
</evidence>
<dbReference type="RefSeq" id="WP_015047694.1">
    <property type="nucleotide sequence ID" value="NC_018868.3"/>
</dbReference>
<dbReference type="KEGG" id="saga:M5M_11765"/>
<sequence>MKVIRTIGAHQPGAQKYRAAYGENLIAVRYRQDKHRRLITVELVVDARDAPEPPRGMTTQDEINAHFPVALRVRYDDNTTRQLIKRHNAKWSAQQKLWYLPRGLVHALNLAHLIVEGAYGACTDVDFYAEDRRPPTQNPHYPYRKKGY</sequence>
<gene>
    <name evidence="1" type="ordered locus">M5M_11765</name>
</gene>
<dbReference type="HOGENOM" id="CLU_138548_0_0_6"/>
<protein>
    <submittedName>
        <fullName evidence="1">Prevent-host-death protein</fullName>
    </submittedName>
</protein>
<dbReference type="Proteomes" id="UP000000466">
    <property type="component" value="Chromosome"/>
</dbReference>
<evidence type="ECO:0000313" key="1">
    <source>
        <dbReference type="EMBL" id="AFU99530.1"/>
    </source>
</evidence>
<name>K4KMT0_SIMAS</name>
<keyword evidence="2" id="KW-1185">Reference proteome</keyword>
<organism evidence="1 2">
    <name type="scientific">Simiduia agarivorans (strain DSM 21679 / JCM 13881 / BCRC 17597 / SA1)</name>
    <dbReference type="NCBI Taxonomy" id="1117647"/>
    <lineage>
        <taxon>Bacteria</taxon>
        <taxon>Pseudomonadati</taxon>
        <taxon>Pseudomonadota</taxon>
        <taxon>Gammaproteobacteria</taxon>
        <taxon>Cellvibrionales</taxon>
        <taxon>Cellvibrionaceae</taxon>
        <taxon>Simiduia</taxon>
    </lineage>
</organism>
<dbReference type="EMBL" id="CP003746">
    <property type="protein sequence ID" value="AFU99530.1"/>
    <property type="molecule type" value="Genomic_DNA"/>
</dbReference>